<protein>
    <submittedName>
        <fullName evidence="1">Uncharacterized protein</fullName>
    </submittedName>
</protein>
<dbReference type="EMBL" id="MBER01000097">
    <property type="protein sequence ID" value="OMC41896.1"/>
    <property type="molecule type" value="Genomic_DNA"/>
</dbReference>
<evidence type="ECO:0000313" key="1">
    <source>
        <dbReference type="EMBL" id="OMC41896.1"/>
    </source>
</evidence>
<accession>A0ABD6QJ47</accession>
<dbReference type="AlphaFoldDB" id="A0ABD6QJ47"/>
<dbReference type="Pfam" id="PF24076">
    <property type="entry name" value="DUF7368"/>
    <property type="match status" value="1"/>
</dbReference>
<gene>
    <name evidence="1" type="ORF">A5742_31440</name>
</gene>
<evidence type="ECO:0000313" key="2">
    <source>
        <dbReference type="Proteomes" id="UP000187001"/>
    </source>
</evidence>
<reference evidence="1 2" key="1">
    <citation type="submission" date="2016-07" db="EMBL/GenBank/DDBJ databases">
        <authorList>
            <person name="Sutton G."/>
            <person name="Brinkac L."/>
            <person name="Sanka R."/>
            <person name="Adams M."/>
            <person name="Lau E."/>
            <person name="Kumar A."/>
            <person name="Macaden R."/>
        </authorList>
    </citation>
    <scope>NUCLEOTIDE SEQUENCE [LARGE SCALE GENOMIC DNA]</scope>
    <source>
        <strain evidence="1 2">GA-0871</strain>
    </source>
</reference>
<comment type="caution">
    <text evidence="1">The sequence shown here is derived from an EMBL/GenBank/DDBJ whole genome shotgun (WGS) entry which is preliminary data.</text>
</comment>
<organism evidence="1 2">
    <name type="scientific">Mycolicibacterium fortuitum</name>
    <name type="common">Mycobacterium fortuitum</name>
    <dbReference type="NCBI Taxonomy" id="1766"/>
    <lineage>
        <taxon>Bacteria</taxon>
        <taxon>Bacillati</taxon>
        <taxon>Actinomycetota</taxon>
        <taxon>Actinomycetes</taxon>
        <taxon>Mycobacteriales</taxon>
        <taxon>Mycobacteriaceae</taxon>
        <taxon>Mycolicibacterium</taxon>
    </lineage>
</organism>
<dbReference type="Proteomes" id="UP000187001">
    <property type="component" value="Unassembled WGS sequence"/>
</dbReference>
<dbReference type="InterPro" id="IPR055792">
    <property type="entry name" value="DUF7368"/>
</dbReference>
<sequence length="95" mass="10667">MDGADVCFMSKRRTPIRGNSDDAMRARAHLVCELAAQLRDLDPVEVWDYLATMPTLELRRLLVVALAGIEVEDRTVLDVFRWVTELPVARLGVAS</sequence>
<name>A0ABD6QJ47_MYCFO</name>
<proteinExistence type="predicted"/>